<dbReference type="EMBL" id="CP016793">
    <property type="protein sequence ID" value="ANZ39519.1"/>
    <property type="molecule type" value="Genomic_DNA"/>
</dbReference>
<evidence type="ECO:0000313" key="2">
    <source>
        <dbReference type="EMBL" id="ANZ39519.1"/>
    </source>
</evidence>
<dbReference type="Proteomes" id="UP000093053">
    <property type="component" value="Chromosome"/>
</dbReference>
<dbReference type="Pfam" id="PF09995">
    <property type="entry name" value="MPAB_Lcp_cat"/>
    <property type="match status" value="1"/>
</dbReference>
<dbReference type="OrthoDB" id="108890at2"/>
<feature type="domain" description="ER-bound oxygenase mpaB/mpaB'/Rubber oxygenase catalytic" evidence="1">
    <location>
        <begin position="46"/>
        <end position="273"/>
    </location>
</feature>
<dbReference type="RefSeq" id="WP_065917860.1">
    <property type="nucleotide sequence ID" value="NZ_CP016793.1"/>
</dbReference>
<name>A0A1B2HP73_9PSEU</name>
<dbReference type="PANTHER" id="PTHR36151:SF3">
    <property type="entry name" value="ER-BOUND OXYGENASE MPAB_MPAB'_RUBBER OXYGENASE CATALYTIC DOMAIN-CONTAINING PROTEIN"/>
    <property type="match status" value="1"/>
</dbReference>
<dbReference type="AlphaFoldDB" id="A0A1B2HP73"/>
<evidence type="ECO:0000259" key="1">
    <source>
        <dbReference type="Pfam" id="PF09995"/>
    </source>
</evidence>
<proteinExistence type="predicted"/>
<dbReference type="GO" id="GO:0016491">
    <property type="term" value="F:oxidoreductase activity"/>
    <property type="evidence" value="ECO:0007669"/>
    <property type="project" value="InterPro"/>
</dbReference>
<dbReference type="KEGG" id="led:BBK82_29200"/>
<protein>
    <recommendedName>
        <fullName evidence="1">ER-bound oxygenase mpaB/mpaB'/Rubber oxygenase catalytic domain-containing protein</fullName>
    </recommendedName>
</protein>
<accession>A0A1B2HP73</accession>
<gene>
    <name evidence="2" type="ORF">BBK82_29200</name>
</gene>
<dbReference type="STRING" id="1586287.BBK82_29200"/>
<keyword evidence="3" id="KW-1185">Reference proteome</keyword>
<sequence length="276" mass="30744">MLEALRRQLSNGLFEMVVGPDREEQAQSIHNAPGPRMFADDRPIRHVHADHAMFIGGLRALLLQSLHPLAMAAVAQHSDYRTDPWGRLQRTSLFVGVTTYGTKADAHKAIDKLAHIHSYIHGTASDGRAYRADDPHLLQWVHVAEVDSFLRCHRRYGEKPLDDYDGYVADMAVIARAMGLQDPPETVQELDDRINAYRPELKGTQEAREAARFLLLKAPLPFVAKGPYAVLSATAVATLPVWARIPLRLPYLPISEATGVKLAGHALMRGLRWVTS</sequence>
<reference evidence="2 3" key="1">
    <citation type="submission" date="2016-07" db="EMBL/GenBank/DDBJ databases">
        <title>Complete genome sequence of the Lentzea guizhouensis DHS C013.</title>
        <authorList>
            <person name="Cao C."/>
        </authorList>
    </citation>
    <scope>NUCLEOTIDE SEQUENCE [LARGE SCALE GENOMIC DNA]</scope>
    <source>
        <strain evidence="2 3">DHS C013</strain>
    </source>
</reference>
<organism evidence="2 3">
    <name type="scientific">Lentzea guizhouensis</name>
    <dbReference type="NCBI Taxonomy" id="1586287"/>
    <lineage>
        <taxon>Bacteria</taxon>
        <taxon>Bacillati</taxon>
        <taxon>Actinomycetota</taxon>
        <taxon>Actinomycetes</taxon>
        <taxon>Pseudonocardiales</taxon>
        <taxon>Pseudonocardiaceae</taxon>
        <taxon>Lentzea</taxon>
    </lineage>
</organism>
<dbReference type="InterPro" id="IPR018713">
    <property type="entry name" value="MPAB/Lcp_cat_dom"/>
</dbReference>
<dbReference type="PANTHER" id="PTHR36151">
    <property type="entry name" value="BLR2777 PROTEIN"/>
    <property type="match status" value="1"/>
</dbReference>
<evidence type="ECO:0000313" key="3">
    <source>
        <dbReference type="Proteomes" id="UP000093053"/>
    </source>
</evidence>